<dbReference type="Gene3D" id="1.10.10.60">
    <property type="entry name" value="Homeodomain-like"/>
    <property type="match status" value="1"/>
</dbReference>
<dbReference type="SMART" id="SM00342">
    <property type="entry name" value="HTH_ARAC"/>
    <property type="match status" value="1"/>
</dbReference>
<dbReference type="OrthoDB" id="252470at2"/>
<name>A0A4V3DES1_9SPHI</name>
<comment type="caution">
    <text evidence="5">The sequence shown here is derived from an EMBL/GenBank/DDBJ whole genome shotgun (WGS) entry which is preliminary data.</text>
</comment>
<evidence type="ECO:0000256" key="1">
    <source>
        <dbReference type="ARBA" id="ARBA00023015"/>
    </source>
</evidence>
<gene>
    <name evidence="5" type="ORF">CLV99_0062</name>
</gene>
<evidence type="ECO:0000313" key="6">
    <source>
        <dbReference type="Proteomes" id="UP000295292"/>
    </source>
</evidence>
<dbReference type="GO" id="GO:0003700">
    <property type="term" value="F:DNA-binding transcription factor activity"/>
    <property type="evidence" value="ECO:0007669"/>
    <property type="project" value="InterPro"/>
</dbReference>
<reference evidence="5 6" key="1">
    <citation type="submission" date="2019-03" db="EMBL/GenBank/DDBJ databases">
        <title>Genomic Encyclopedia of Archaeal and Bacterial Type Strains, Phase II (KMG-II): from individual species to whole genera.</title>
        <authorList>
            <person name="Goeker M."/>
        </authorList>
    </citation>
    <scope>NUCLEOTIDE SEQUENCE [LARGE SCALE GENOMIC DNA]</scope>
    <source>
        <strain evidence="5 6">DSM 28353</strain>
    </source>
</reference>
<organism evidence="5 6">
    <name type="scientific">Sphingobacterium yanglingense</name>
    <dbReference type="NCBI Taxonomy" id="1437280"/>
    <lineage>
        <taxon>Bacteria</taxon>
        <taxon>Pseudomonadati</taxon>
        <taxon>Bacteroidota</taxon>
        <taxon>Sphingobacteriia</taxon>
        <taxon>Sphingobacteriales</taxon>
        <taxon>Sphingobacteriaceae</taxon>
        <taxon>Sphingobacterium</taxon>
    </lineage>
</organism>
<dbReference type="GO" id="GO:0043565">
    <property type="term" value="F:sequence-specific DNA binding"/>
    <property type="evidence" value="ECO:0007669"/>
    <property type="project" value="InterPro"/>
</dbReference>
<dbReference type="AlphaFoldDB" id="A0A4V3DES1"/>
<feature type="domain" description="HTH araC/xylS-type" evidence="4">
    <location>
        <begin position="217"/>
        <end position="316"/>
    </location>
</feature>
<dbReference type="InterPro" id="IPR018060">
    <property type="entry name" value="HTH_AraC"/>
</dbReference>
<dbReference type="InterPro" id="IPR009057">
    <property type="entry name" value="Homeodomain-like_sf"/>
</dbReference>
<dbReference type="PROSITE" id="PS01124">
    <property type="entry name" value="HTH_ARAC_FAMILY_2"/>
    <property type="match status" value="1"/>
</dbReference>
<evidence type="ECO:0000256" key="3">
    <source>
        <dbReference type="ARBA" id="ARBA00023163"/>
    </source>
</evidence>
<evidence type="ECO:0000313" key="5">
    <source>
        <dbReference type="EMBL" id="TDQ82840.1"/>
    </source>
</evidence>
<evidence type="ECO:0000259" key="4">
    <source>
        <dbReference type="PROSITE" id="PS01124"/>
    </source>
</evidence>
<dbReference type="EMBL" id="SNYV01000001">
    <property type="protein sequence ID" value="TDQ82840.1"/>
    <property type="molecule type" value="Genomic_DNA"/>
</dbReference>
<proteinExistence type="predicted"/>
<accession>A0A4V3DES1</accession>
<dbReference type="Proteomes" id="UP000295292">
    <property type="component" value="Unassembled WGS sequence"/>
</dbReference>
<dbReference type="PANTHER" id="PTHR43280:SF2">
    <property type="entry name" value="HTH-TYPE TRANSCRIPTIONAL REGULATOR EXSA"/>
    <property type="match status" value="1"/>
</dbReference>
<dbReference type="RefSeq" id="WP_133582493.1">
    <property type="nucleotide sequence ID" value="NZ_SNYV01000001.1"/>
</dbReference>
<keyword evidence="3" id="KW-0804">Transcription</keyword>
<keyword evidence="1" id="KW-0805">Transcription regulation</keyword>
<dbReference type="PANTHER" id="PTHR43280">
    <property type="entry name" value="ARAC-FAMILY TRANSCRIPTIONAL REGULATOR"/>
    <property type="match status" value="1"/>
</dbReference>
<dbReference type="SUPFAM" id="SSF46689">
    <property type="entry name" value="Homeodomain-like"/>
    <property type="match status" value="1"/>
</dbReference>
<sequence>MSHRELSHLWKEAVVSRRSPRDVAKTMHLSIFSQGMLSNPAEGIHLIQSRMDDIVILEVKGQSAGLHAVDLPSVGNEVLWLSIQLQGKTVFPNGANNYADCLMSFTAQSERYTLTLAAERQWALFLGLTGNSRLQLLAELPALRQAYDEQQHNTLRSISISYLERQIIEGLCKKALGPFNALYQTGVAIGRLFSNYTIQLTQPRILSKEETLIQIYHRALAYVQEHYLIYDLTSEKIADVLGCSVRNLTRAFEGRSLGVKATIITVRLYKARELLKSQSDLSIADIAAKLHFPDAKHFAVQYKKCFCRTPREERKTGTVLIKDRLRKER</sequence>
<protein>
    <submittedName>
        <fullName evidence="5">Helix-turn-helix protein</fullName>
    </submittedName>
</protein>
<keyword evidence="2" id="KW-0238">DNA-binding</keyword>
<keyword evidence="6" id="KW-1185">Reference proteome</keyword>
<evidence type="ECO:0000256" key="2">
    <source>
        <dbReference type="ARBA" id="ARBA00023125"/>
    </source>
</evidence>
<dbReference type="Pfam" id="PF12833">
    <property type="entry name" value="HTH_18"/>
    <property type="match status" value="1"/>
</dbReference>